<evidence type="ECO:0000313" key="4">
    <source>
        <dbReference type="EMBL" id="KAJ5078942.1"/>
    </source>
</evidence>
<name>A0A9Q0RG82_ANAIG</name>
<dbReference type="EMBL" id="JAPDFW010000044">
    <property type="protein sequence ID" value="KAJ5078942.1"/>
    <property type="molecule type" value="Genomic_DNA"/>
</dbReference>
<dbReference type="AlphaFoldDB" id="A0A9Q0RG82"/>
<protein>
    <submittedName>
        <fullName evidence="4">Nuclease harbi1-related</fullName>
    </submittedName>
</protein>
<dbReference type="OrthoDB" id="10664638at2759"/>
<dbReference type="GO" id="GO:0046872">
    <property type="term" value="F:metal ion binding"/>
    <property type="evidence" value="ECO:0007669"/>
    <property type="project" value="UniProtKB-KW"/>
</dbReference>
<feature type="domain" description="DDE Tnp4" evidence="3">
    <location>
        <begin position="18"/>
        <end position="165"/>
    </location>
</feature>
<keyword evidence="2" id="KW-0479">Metal-binding</keyword>
<comment type="cofactor">
    <cofactor evidence="1">
        <name>a divalent metal cation</name>
        <dbReference type="ChEBI" id="CHEBI:60240"/>
    </cofactor>
</comment>
<evidence type="ECO:0000259" key="3">
    <source>
        <dbReference type="Pfam" id="PF13359"/>
    </source>
</evidence>
<comment type="caution">
    <text evidence="4">The sequence shown here is derived from an EMBL/GenBank/DDBJ whole genome shotgun (WGS) entry which is preliminary data.</text>
</comment>
<evidence type="ECO:0000256" key="1">
    <source>
        <dbReference type="ARBA" id="ARBA00001968"/>
    </source>
</evidence>
<evidence type="ECO:0000313" key="5">
    <source>
        <dbReference type="Proteomes" id="UP001149090"/>
    </source>
</evidence>
<keyword evidence="5" id="KW-1185">Reference proteome</keyword>
<dbReference type="InterPro" id="IPR027806">
    <property type="entry name" value="HARBI1_dom"/>
</dbReference>
<reference evidence="4" key="1">
    <citation type="submission" date="2022-10" db="EMBL/GenBank/DDBJ databases">
        <title>Novel sulphate-reducing endosymbionts in the free-living metamonad Anaeramoeba.</title>
        <authorList>
            <person name="Jerlstrom-Hultqvist J."/>
            <person name="Cepicka I."/>
            <person name="Gallot-Lavallee L."/>
            <person name="Salas-Leiva D."/>
            <person name="Curtis B.A."/>
            <person name="Zahonova K."/>
            <person name="Pipaliya S."/>
            <person name="Dacks J."/>
            <person name="Roger A.J."/>
        </authorList>
    </citation>
    <scope>NUCLEOTIDE SEQUENCE</scope>
    <source>
        <strain evidence="4">BMAN</strain>
    </source>
</reference>
<accession>A0A9Q0RG82</accession>
<sequence length="171" mass="19989">MNHWKKNWNFQINLIRAIDGTEHPRDRLVVKESTYHTGKKKFSTLMSLAICDFKGKLIAFETGIDGQNNDSGAYKIREMKKKVKASGYKLLVDGEFGEKEMIKPFQKKNQERLSQIEWETKQKQCITRSVIENVFAYMKKYKVAKYQVKISVKLQTRALKSIAVCYQIQKT</sequence>
<organism evidence="4 5">
    <name type="scientific">Anaeramoeba ignava</name>
    <name type="common">Anaerobic marine amoeba</name>
    <dbReference type="NCBI Taxonomy" id="1746090"/>
    <lineage>
        <taxon>Eukaryota</taxon>
        <taxon>Metamonada</taxon>
        <taxon>Anaeramoebidae</taxon>
        <taxon>Anaeramoeba</taxon>
    </lineage>
</organism>
<gene>
    <name evidence="4" type="ORF">M0811_04665</name>
</gene>
<evidence type="ECO:0000256" key="2">
    <source>
        <dbReference type="ARBA" id="ARBA00022723"/>
    </source>
</evidence>
<dbReference type="Proteomes" id="UP001149090">
    <property type="component" value="Unassembled WGS sequence"/>
</dbReference>
<dbReference type="Pfam" id="PF13359">
    <property type="entry name" value="DDE_Tnp_4"/>
    <property type="match status" value="1"/>
</dbReference>
<proteinExistence type="predicted"/>